<keyword evidence="11" id="KW-1185">Reference proteome</keyword>
<keyword evidence="7" id="KW-1133">Transmembrane helix</keyword>
<comment type="caution">
    <text evidence="6">Lacks conserved residue(s) required for the propagation of feature annotation.</text>
</comment>
<keyword evidence="4" id="KW-1015">Disulfide bond</keyword>
<keyword evidence="7" id="KW-0812">Transmembrane</keyword>
<dbReference type="GO" id="GO:0009897">
    <property type="term" value="C:external side of plasma membrane"/>
    <property type="evidence" value="ECO:0007669"/>
    <property type="project" value="TreeGrafter"/>
</dbReference>
<dbReference type="InterPro" id="IPR013783">
    <property type="entry name" value="Ig-like_fold"/>
</dbReference>
<dbReference type="InterPro" id="IPR001627">
    <property type="entry name" value="Semap_dom"/>
</dbReference>
<dbReference type="Proteomes" id="UP000265040">
    <property type="component" value="Chromosome 6"/>
</dbReference>
<feature type="chain" id="PRO_5018580748" description="Sema domain-containing protein" evidence="8">
    <location>
        <begin position="21"/>
        <end position="655"/>
    </location>
</feature>
<dbReference type="Ensembl" id="ENSATET00000012541.3">
    <property type="protein sequence ID" value="ENSATEP00000012345.1"/>
    <property type="gene ID" value="ENSATEG00000008619.3"/>
</dbReference>
<dbReference type="InterPro" id="IPR016201">
    <property type="entry name" value="PSI"/>
</dbReference>
<dbReference type="FunCoup" id="A0A3Q1HWX3">
    <property type="interactions" value="611"/>
</dbReference>
<dbReference type="GO" id="GO:0007229">
    <property type="term" value="P:integrin-mediated signaling pathway"/>
    <property type="evidence" value="ECO:0007669"/>
    <property type="project" value="TreeGrafter"/>
</dbReference>
<evidence type="ECO:0000256" key="3">
    <source>
        <dbReference type="ARBA" id="ARBA00023136"/>
    </source>
</evidence>
<dbReference type="GO" id="GO:0045499">
    <property type="term" value="F:chemorepellent activity"/>
    <property type="evidence" value="ECO:0007669"/>
    <property type="project" value="TreeGrafter"/>
</dbReference>
<dbReference type="PANTHER" id="PTHR11036">
    <property type="entry name" value="SEMAPHORIN"/>
    <property type="match status" value="1"/>
</dbReference>
<feature type="signal peptide" evidence="8">
    <location>
        <begin position="1"/>
        <end position="20"/>
    </location>
</feature>
<dbReference type="SUPFAM" id="SSF101912">
    <property type="entry name" value="Sema domain"/>
    <property type="match status" value="1"/>
</dbReference>
<comment type="subcellular location">
    <subcellularLocation>
        <location evidence="1">Membrane</location>
    </subcellularLocation>
</comment>
<dbReference type="InterPro" id="IPR036352">
    <property type="entry name" value="Semap_dom_sf"/>
</dbReference>
<dbReference type="PROSITE" id="PS51004">
    <property type="entry name" value="SEMA"/>
    <property type="match status" value="1"/>
</dbReference>
<dbReference type="Gene3D" id="3.30.1680.10">
    <property type="entry name" value="ligand-binding face of the semaphorins, domain 2"/>
    <property type="match status" value="1"/>
</dbReference>
<dbReference type="FunFam" id="2.60.40.10:FF:001170">
    <property type="entry name" value="Sema domain, immunoglobulin domain (Ig), short basic domain, secreted, (Semaphorin) 3F"/>
    <property type="match status" value="1"/>
</dbReference>
<evidence type="ECO:0000256" key="6">
    <source>
        <dbReference type="PROSITE-ProRule" id="PRU00352"/>
    </source>
</evidence>
<evidence type="ECO:0000313" key="11">
    <source>
        <dbReference type="Proteomes" id="UP000265040"/>
    </source>
</evidence>
<dbReference type="Pfam" id="PF01403">
    <property type="entry name" value="Sema"/>
    <property type="match status" value="1"/>
</dbReference>
<evidence type="ECO:0000256" key="4">
    <source>
        <dbReference type="ARBA" id="ARBA00023157"/>
    </source>
</evidence>
<dbReference type="GO" id="GO:0030335">
    <property type="term" value="P:positive regulation of cell migration"/>
    <property type="evidence" value="ECO:0007669"/>
    <property type="project" value="TreeGrafter"/>
</dbReference>
<dbReference type="GO" id="GO:0001755">
    <property type="term" value="P:neural crest cell migration"/>
    <property type="evidence" value="ECO:0007669"/>
    <property type="project" value="TreeGrafter"/>
</dbReference>
<dbReference type="GO" id="GO:0030215">
    <property type="term" value="F:semaphorin receptor binding"/>
    <property type="evidence" value="ECO:0007669"/>
    <property type="project" value="InterPro"/>
</dbReference>
<name>A0A3Q1HWX3_ANATE</name>
<keyword evidence="3 7" id="KW-0472">Membrane</keyword>
<keyword evidence="8" id="KW-0732">Signal</keyword>
<dbReference type="GeneTree" id="ENSGT00940000158358"/>
<evidence type="ECO:0000256" key="5">
    <source>
        <dbReference type="ARBA" id="ARBA00023180"/>
    </source>
</evidence>
<feature type="domain" description="Sema" evidence="9">
    <location>
        <begin position="34"/>
        <end position="467"/>
    </location>
</feature>
<dbReference type="PANTHER" id="PTHR11036:SF80">
    <property type="entry name" value="SEMAPHORIN-7A"/>
    <property type="match status" value="1"/>
</dbReference>
<dbReference type="InterPro" id="IPR027231">
    <property type="entry name" value="Semaphorin"/>
</dbReference>
<dbReference type="Gene3D" id="2.130.10.10">
    <property type="entry name" value="YVTN repeat-like/Quinoprotein amine dehydrogenase"/>
    <property type="match status" value="1"/>
</dbReference>
<reference evidence="10" key="1">
    <citation type="submission" date="2021-04" db="EMBL/GenBank/DDBJ databases">
        <authorList>
            <consortium name="Wellcome Sanger Institute Data Sharing"/>
        </authorList>
    </citation>
    <scope>NUCLEOTIDE SEQUENCE [LARGE SCALE GENOMIC DNA]</scope>
</reference>
<dbReference type="OMA" id="DSYHAEY"/>
<dbReference type="SMART" id="SM00423">
    <property type="entry name" value="PSI"/>
    <property type="match status" value="1"/>
</dbReference>
<evidence type="ECO:0000256" key="1">
    <source>
        <dbReference type="ARBA" id="ARBA00004370"/>
    </source>
</evidence>
<proteinExistence type="inferred from homology"/>
<dbReference type="SUPFAM" id="SSF103575">
    <property type="entry name" value="Plexin repeat"/>
    <property type="match status" value="1"/>
</dbReference>
<dbReference type="InterPro" id="IPR015943">
    <property type="entry name" value="WD40/YVTN_repeat-like_dom_sf"/>
</dbReference>
<dbReference type="InterPro" id="IPR002165">
    <property type="entry name" value="Plexin_repeat"/>
</dbReference>
<dbReference type="AlphaFoldDB" id="A0A3Q1HWX3"/>
<evidence type="ECO:0000256" key="7">
    <source>
        <dbReference type="SAM" id="Phobius"/>
    </source>
</evidence>
<keyword evidence="5" id="KW-0325">Glycoprotein</keyword>
<accession>A0A3Q1HWX3</accession>
<dbReference type="RefSeq" id="XP_026221700.1">
    <property type="nucleotide sequence ID" value="XM_026365915.1"/>
</dbReference>
<comment type="similarity">
    <text evidence="2">Belongs to the semaphorin family.</text>
</comment>
<dbReference type="GO" id="GO:0007411">
    <property type="term" value="P:axon guidance"/>
    <property type="evidence" value="ECO:0007669"/>
    <property type="project" value="TreeGrafter"/>
</dbReference>
<organism evidence="10 11">
    <name type="scientific">Anabas testudineus</name>
    <name type="common">Climbing perch</name>
    <name type="synonym">Anthias testudineus</name>
    <dbReference type="NCBI Taxonomy" id="64144"/>
    <lineage>
        <taxon>Eukaryota</taxon>
        <taxon>Metazoa</taxon>
        <taxon>Chordata</taxon>
        <taxon>Craniata</taxon>
        <taxon>Vertebrata</taxon>
        <taxon>Euteleostomi</taxon>
        <taxon>Actinopterygii</taxon>
        <taxon>Neopterygii</taxon>
        <taxon>Teleostei</taxon>
        <taxon>Neoteleostei</taxon>
        <taxon>Acanthomorphata</taxon>
        <taxon>Anabantaria</taxon>
        <taxon>Anabantiformes</taxon>
        <taxon>Anabantoidei</taxon>
        <taxon>Anabantidae</taxon>
        <taxon>Anabas</taxon>
    </lineage>
</organism>
<evidence type="ECO:0000259" key="9">
    <source>
        <dbReference type="PROSITE" id="PS51004"/>
    </source>
</evidence>
<evidence type="ECO:0000256" key="8">
    <source>
        <dbReference type="SAM" id="SignalP"/>
    </source>
</evidence>
<dbReference type="GO" id="GO:0050727">
    <property type="term" value="P:regulation of inflammatory response"/>
    <property type="evidence" value="ECO:0007669"/>
    <property type="project" value="TreeGrafter"/>
</dbReference>
<dbReference type="Pfam" id="PF01437">
    <property type="entry name" value="PSI"/>
    <property type="match status" value="1"/>
</dbReference>
<dbReference type="FunFam" id="2.130.10.10:FF:001316">
    <property type="entry name" value="Semaphorin 7A"/>
    <property type="match status" value="1"/>
</dbReference>
<dbReference type="SMART" id="SM00630">
    <property type="entry name" value="Sema"/>
    <property type="match status" value="1"/>
</dbReference>
<gene>
    <name evidence="10" type="primary">SEMA7A</name>
</gene>
<reference evidence="10" key="2">
    <citation type="submission" date="2025-08" db="UniProtKB">
        <authorList>
            <consortium name="Ensembl"/>
        </authorList>
    </citation>
    <scope>IDENTIFICATION</scope>
</reference>
<dbReference type="STRING" id="64144.ENSATEP00000012345"/>
<sequence length="655" mass="74813">MGPFVLIYVWLVGHFQLILSVVLNDAPTLGSGNSPRLLTKDIVSGEFKHRLNQNHTVFFYDEDSGELYVGGTDFVLKLDVDNYNFTEEFPLKTTGQEQCQEGPCENVITVIEMFQDSLFVCGTNGHKPQCWKLFPSVNNQSRETMESYEGMGISPFMYTQNSLSITVGEDLYAAAPLDNDGSSLQFRRKAGRRTNVWMYDSWVTEPTFISASWVKRKQDPDNEKIYVFFREKNSDHSPEADPWISRVARVCKVDEGGSKRFFQNMWTSFLKARLVCGFPEESLYFNRLQDIYVMHADDWHDTRVYALFTSSWNSTAVCIYTIEVIEDIFENSTFKGYDRDIPKPRPGTCVKNSRSLPLATVNVVKDYPEMTDWVQSVHNTAPFYTSSHNYTKITVDQVRAADQQLYNVLLLATDSGKIHKVLEAGSEPFIISETQLSSTSTIQSMKLDSKKRKLVVGFSEKISFVDLQRCQEYNSSCSDCVLARDPYCAWTNSGCTPTVPGAIQNVKNGQISVCSSEDQKQVMRKKRDTVSESPVDLSTVHSVPLHISFYLSCPIDSYHAVYTWEHSDHISPCMQMQSNCLHLIPNVTEDNYGTYKCVSKEKDYTKVVKTYHLQDQPHVYRRNYFPTDRNHASTIVLEIAWITYGVTIIMLGIFR</sequence>
<evidence type="ECO:0000313" key="10">
    <source>
        <dbReference type="Ensembl" id="ENSATEP00000012345.1"/>
    </source>
</evidence>
<dbReference type="OrthoDB" id="9988752at2759"/>
<protein>
    <recommendedName>
        <fullName evidence="9">Sema domain-containing protein</fullName>
    </recommendedName>
</protein>
<feature type="transmembrane region" description="Helical" evidence="7">
    <location>
        <begin position="635"/>
        <end position="654"/>
    </location>
</feature>
<dbReference type="InParanoid" id="A0A3Q1HWX3"/>
<reference evidence="10" key="3">
    <citation type="submission" date="2025-09" db="UniProtKB">
        <authorList>
            <consortium name="Ensembl"/>
        </authorList>
    </citation>
    <scope>IDENTIFICATION</scope>
</reference>
<dbReference type="Gene3D" id="2.60.40.10">
    <property type="entry name" value="Immunoglobulins"/>
    <property type="match status" value="1"/>
</dbReference>
<dbReference type="GeneID" id="113166018"/>
<dbReference type="GO" id="GO:0071526">
    <property type="term" value="P:semaphorin-plexin signaling pathway"/>
    <property type="evidence" value="ECO:0007669"/>
    <property type="project" value="TreeGrafter"/>
</dbReference>
<evidence type="ECO:0000256" key="2">
    <source>
        <dbReference type="ARBA" id="ARBA00009492"/>
    </source>
</evidence>
<dbReference type="GO" id="GO:0005178">
    <property type="term" value="F:integrin binding"/>
    <property type="evidence" value="ECO:0007669"/>
    <property type="project" value="TreeGrafter"/>
</dbReference>